<gene>
    <name evidence="4" type="ORF">NEF87_003056</name>
</gene>
<dbReference type="Pfam" id="PF13374">
    <property type="entry name" value="TPR_10"/>
    <property type="match status" value="1"/>
</dbReference>
<dbReference type="InterPro" id="IPR019734">
    <property type="entry name" value="TPR_rpt"/>
</dbReference>
<dbReference type="Gene3D" id="1.25.40.10">
    <property type="entry name" value="Tetratricopeptide repeat domain"/>
    <property type="match status" value="3"/>
</dbReference>
<dbReference type="PANTHER" id="PTHR45641:SF19">
    <property type="entry name" value="NEPHROCYSTIN-3"/>
    <property type="match status" value="1"/>
</dbReference>
<proteinExistence type="predicted"/>
<organism evidence="4 5">
    <name type="scientific">Candidatus Lokiarchaeum ossiferum</name>
    <dbReference type="NCBI Taxonomy" id="2951803"/>
    <lineage>
        <taxon>Archaea</taxon>
        <taxon>Promethearchaeati</taxon>
        <taxon>Promethearchaeota</taxon>
        <taxon>Promethearchaeia</taxon>
        <taxon>Promethearchaeales</taxon>
        <taxon>Promethearchaeaceae</taxon>
        <taxon>Candidatus Lokiarchaeum</taxon>
    </lineage>
</organism>
<protein>
    <recommendedName>
        <fullName evidence="6">Tetratricopeptide repeat protein</fullName>
    </recommendedName>
</protein>
<evidence type="ECO:0008006" key="6">
    <source>
        <dbReference type="Google" id="ProtNLM"/>
    </source>
</evidence>
<dbReference type="Proteomes" id="UP001208689">
    <property type="component" value="Chromosome"/>
</dbReference>
<accession>A0ABY6HW11</accession>
<evidence type="ECO:0000256" key="3">
    <source>
        <dbReference type="PROSITE-ProRule" id="PRU00339"/>
    </source>
</evidence>
<evidence type="ECO:0000256" key="2">
    <source>
        <dbReference type="ARBA" id="ARBA00022803"/>
    </source>
</evidence>
<feature type="repeat" description="TPR" evidence="3">
    <location>
        <begin position="204"/>
        <end position="237"/>
    </location>
</feature>
<keyword evidence="2 3" id="KW-0802">TPR repeat</keyword>
<dbReference type="SUPFAM" id="SSF48452">
    <property type="entry name" value="TPR-like"/>
    <property type="match status" value="1"/>
</dbReference>
<dbReference type="PANTHER" id="PTHR45641">
    <property type="entry name" value="TETRATRICOPEPTIDE REPEAT PROTEIN (AFU_ORTHOLOGUE AFUA_6G03870)"/>
    <property type="match status" value="1"/>
</dbReference>
<evidence type="ECO:0000313" key="5">
    <source>
        <dbReference type="Proteomes" id="UP001208689"/>
    </source>
</evidence>
<dbReference type="InterPro" id="IPR011990">
    <property type="entry name" value="TPR-like_helical_dom_sf"/>
</dbReference>
<evidence type="ECO:0000256" key="1">
    <source>
        <dbReference type="ARBA" id="ARBA00022737"/>
    </source>
</evidence>
<dbReference type="SMART" id="SM00028">
    <property type="entry name" value="TPR"/>
    <property type="match status" value="4"/>
</dbReference>
<keyword evidence="5" id="KW-1185">Reference proteome</keyword>
<sequence length="685" mass="79266">MKTFIEIKQNFLELITNQNSDQTVQLEDLQAQLLSIPIDSFNYVQFCDLIKNLWNYDYYELVLKFSQRMESFFESKEEDKLHSNQIENYLYEASALACLSQMDLARSIFSNLLRDDSLSEDHRGICYSNLGIITLIEGNTEESLDFFQKSCDCFEKSQNKKNYAIGSNYLGVHFSTIGKLDNAMQMYKKGLEIKTAEHYFILLPPTYNNLGEIYYNWGEFDQASQYYELGLKFSEDNSKNPEKIFKILEDCPWFLTRWGAAPVSFISALQHDSSFFLNNLALVYRSMGENQKSLDFFKMSLETEENFSKDHNIAGILFEIIYLLTEYPDLEDISIYTKKFEDLYLKVGQKSSLIRQYFILMKGVLHRNKTDIRSIGKAMDIFEMLVNENLHNADLIKYSHLFLLESYLKELELFENLDTLANAIKISEKLEIVSKDLSNPGLFIQILIIQSKFAQIQSNFKLAKEKIRMALDIAEKKDMYRLAANIYKELQNLSKIQKVWKDIGHIKSSMAERIKMIKISPLISAISKNQSEDIASIPEFALENIKVAFFMMADIGPELMSYESMPFIENESIVLEKIAMYYSVMLGQGNSTNQGLYGPLPIPNSPNHVSIVYTFYLPNKNAQDPRLQANTYGIISFLMPEPFAKFFADREKINEKITHEISQIKDISEITRTTISNIKLALVQL</sequence>
<dbReference type="EMBL" id="CP104013">
    <property type="protein sequence ID" value="UYP46771.1"/>
    <property type="molecule type" value="Genomic_DNA"/>
</dbReference>
<evidence type="ECO:0000313" key="4">
    <source>
        <dbReference type="EMBL" id="UYP46771.1"/>
    </source>
</evidence>
<dbReference type="PROSITE" id="PS50005">
    <property type="entry name" value="TPR"/>
    <property type="match status" value="1"/>
</dbReference>
<dbReference type="Pfam" id="PF13181">
    <property type="entry name" value="TPR_8"/>
    <property type="match status" value="1"/>
</dbReference>
<keyword evidence="1" id="KW-0677">Repeat</keyword>
<reference evidence="4" key="1">
    <citation type="submission" date="2022-09" db="EMBL/GenBank/DDBJ databases">
        <title>Actin cytoskeleton and complex cell architecture in an #Asgard archaeon.</title>
        <authorList>
            <person name="Ponce Toledo R.I."/>
            <person name="Schleper C."/>
            <person name="Rodrigues Oliveira T."/>
            <person name="Wollweber F."/>
            <person name="Xu J."/>
            <person name="Rittmann S."/>
            <person name="Klingl A."/>
            <person name="Pilhofer M."/>
        </authorList>
    </citation>
    <scope>NUCLEOTIDE SEQUENCE</scope>
    <source>
        <strain evidence="4">B-35</strain>
    </source>
</reference>
<name>A0ABY6HW11_9ARCH</name>